<feature type="region of interest" description="Disordered" evidence="1">
    <location>
        <begin position="193"/>
        <end position="218"/>
    </location>
</feature>
<feature type="compositionally biased region" description="Polar residues" evidence="1">
    <location>
        <begin position="425"/>
        <end position="434"/>
    </location>
</feature>
<feature type="compositionally biased region" description="Polar residues" evidence="1">
    <location>
        <begin position="299"/>
        <end position="312"/>
    </location>
</feature>
<name>A0A317XK09_9BASI</name>
<reference evidence="3 4" key="1">
    <citation type="journal article" date="2018" name="Mol. Biol. Evol.">
        <title>Broad Genomic Sampling Reveals a Smut Pathogenic Ancestry of the Fungal Clade Ustilaginomycotina.</title>
        <authorList>
            <person name="Kijpornyongpan T."/>
            <person name="Mondo S.J."/>
            <person name="Barry K."/>
            <person name="Sandor L."/>
            <person name="Lee J."/>
            <person name="Lipzen A."/>
            <person name="Pangilinan J."/>
            <person name="LaButti K."/>
            <person name="Hainaut M."/>
            <person name="Henrissat B."/>
            <person name="Grigoriev I.V."/>
            <person name="Spatafora J.W."/>
            <person name="Aime M.C."/>
        </authorList>
    </citation>
    <scope>NUCLEOTIDE SEQUENCE [LARGE SCALE GENOMIC DNA]</scope>
    <source>
        <strain evidence="3 4">MCA 3645</strain>
    </source>
</reference>
<feature type="region of interest" description="Disordered" evidence="1">
    <location>
        <begin position="382"/>
        <end position="458"/>
    </location>
</feature>
<dbReference type="AlphaFoldDB" id="A0A317XK09"/>
<feature type="region of interest" description="Disordered" evidence="1">
    <location>
        <begin position="277"/>
        <end position="334"/>
    </location>
</feature>
<sequence length="771" mass="85228">MGVGSALRGGLGFLTARRLSPPFDSTTINTTPANAVNSIFHRHRELPLPISPVSVLRSMVQLDDIQALLWAWTLVGLFLLVAFWSNPSESSFRPFLTDFIFRERLRILHDDTAVLVNSAERAASSSHLKDQDGQVAAHRNESNPFATSFSSTAPFALSFGTRISLSVRTPPYHRKDLGLFSVVTISHSMPVYKRQSGHHAQTGASAPSVGRPKADGTSEHTSVFVGAFGKWWVIAFGMADFVDTHGKSRASPAKEEREELEENRTDLLDWGVLEIHSAEPESDGSRPSSLDTHSRDQLESATAPSRRGSQAQVSSSPVSRPVSPSKALSESSEVDAAEYLSLASLLGRSRTEVLELQEQLSKIRATSATTCEALETELEEIRNRKRDDEESRLETKTRTKALDDSKRQVDASRRQAERRLKAANTARSLKQNSIAHRKEQMETLNKRRAALSQKSKANYERRALRSEEISSSSEAVQTRISELETEIAALRQDIGSAEETLTVEKSNLQAAHDLARWRESHKFDPQAPAFTKAKAAGHTYRVSQDPPLNFLPYVQDPLVDSLARMEAMDSHTQPAMAPFSVDMYGRSELLPISNAGSPHPSALKDSVIDKQRSRGLGTNVLRNAFRRANPNLETAGVDGLQQTGPSPTATSANLQSVSDFEAIKQAFQPSVASEEDGRRSWSAFDMWQSDIRGARHRMQWAEGTGNASADSLPRFAKTSDFLPLDRSTSADNRSSKDDIDISDAEQLRNVSKMKRAFRWPFRPSQAQEDLA</sequence>
<evidence type="ECO:0000313" key="4">
    <source>
        <dbReference type="Proteomes" id="UP000246740"/>
    </source>
</evidence>
<feature type="transmembrane region" description="Helical" evidence="2">
    <location>
        <begin position="67"/>
        <end position="85"/>
    </location>
</feature>
<feature type="compositionally biased region" description="Low complexity" evidence="1">
    <location>
        <begin position="313"/>
        <end position="325"/>
    </location>
</feature>
<dbReference type="InParanoid" id="A0A317XK09"/>
<gene>
    <name evidence="3" type="ORF">BCV70DRAFT_201971</name>
</gene>
<evidence type="ECO:0000256" key="1">
    <source>
        <dbReference type="SAM" id="MobiDB-lite"/>
    </source>
</evidence>
<organism evidence="3 4">
    <name type="scientific">Testicularia cyperi</name>
    <dbReference type="NCBI Taxonomy" id="1882483"/>
    <lineage>
        <taxon>Eukaryota</taxon>
        <taxon>Fungi</taxon>
        <taxon>Dikarya</taxon>
        <taxon>Basidiomycota</taxon>
        <taxon>Ustilaginomycotina</taxon>
        <taxon>Ustilaginomycetes</taxon>
        <taxon>Ustilaginales</taxon>
        <taxon>Anthracoideaceae</taxon>
        <taxon>Testicularia</taxon>
    </lineage>
</organism>
<evidence type="ECO:0000313" key="3">
    <source>
        <dbReference type="EMBL" id="PWY98187.1"/>
    </source>
</evidence>
<accession>A0A317XK09</accession>
<proteinExistence type="predicted"/>
<dbReference type="EMBL" id="KZ819199">
    <property type="protein sequence ID" value="PWY98187.1"/>
    <property type="molecule type" value="Genomic_DNA"/>
</dbReference>
<dbReference type="OrthoDB" id="2548929at2759"/>
<keyword evidence="4" id="KW-1185">Reference proteome</keyword>
<evidence type="ECO:0000256" key="2">
    <source>
        <dbReference type="SAM" id="Phobius"/>
    </source>
</evidence>
<keyword evidence="2" id="KW-1133">Transmembrane helix</keyword>
<dbReference type="STRING" id="1882483.A0A317XK09"/>
<dbReference type="Proteomes" id="UP000246740">
    <property type="component" value="Unassembled WGS sequence"/>
</dbReference>
<keyword evidence="2" id="KW-0812">Transmembrane</keyword>
<keyword evidence="2" id="KW-0472">Membrane</keyword>
<feature type="compositionally biased region" description="Basic and acidic residues" evidence="1">
    <location>
        <begin position="436"/>
        <end position="445"/>
    </location>
</feature>
<feature type="compositionally biased region" description="Basic and acidic residues" evidence="1">
    <location>
        <begin position="382"/>
        <end position="420"/>
    </location>
</feature>
<protein>
    <submittedName>
        <fullName evidence="3">Uncharacterized protein</fullName>
    </submittedName>
</protein>